<organism evidence="6 7">
    <name type="scientific">Haloarchaeobius litoreus</name>
    <dbReference type="NCBI Taxonomy" id="755306"/>
    <lineage>
        <taxon>Archaea</taxon>
        <taxon>Methanobacteriati</taxon>
        <taxon>Methanobacteriota</taxon>
        <taxon>Stenosarchaea group</taxon>
        <taxon>Halobacteria</taxon>
        <taxon>Halobacteriales</taxon>
        <taxon>Halorubellaceae</taxon>
        <taxon>Haloarchaeobius</taxon>
    </lineage>
</organism>
<dbReference type="InterPro" id="IPR036291">
    <property type="entry name" value="NAD(P)-bd_dom_sf"/>
</dbReference>
<feature type="region of interest" description="Disordered" evidence="4">
    <location>
        <begin position="1"/>
        <end position="29"/>
    </location>
</feature>
<dbReference type="PRINTS" id="PR00080">
    <property type="entry name" value="SDRFAMILY"/>
</dbReference>
<evidence type="ECO:0000256" key="1">
    <source>
        <dbReference type="ARBA" id="ARBA00006484"/>
    </source>
</evidence>
<dbReference type="AlphaFoldDB" id="A0ABD6DHU6"/>
<proteinExistence type="inferred from homology"/>
<name>A0ABD6DHU6_9EURY</name>
<dbReference type="GO" id="GO:0016491">
    <property type="term" value="F:oxidoreductase activity"/>
    <property type="evidence" value="ECO:0007669"/>
    <property type="project" value="UniProtKB-KW"/>
</dbReference>
<keyword evidence="2 6" id="KW-0560">Oxidoreductase</keyword>
<dbReference type="CDD" id="cd05374">
    <property type="entry name" value="17beta-HSD-like_SDR_c"/>
    <property type="match status" value="1"/>
</dbReference>
<keyword evidence="7" id="KW-1185">Reference proteome</keyword>
<dbReference type="EMBL" id="JBHUDO010000001">
    <property type="protein sequence ID" value="MFD1644804.1"/>
    <property type="molecule type" value="Genomic_DNA"/>
</dbReference>
<dbReference type="InterPro" id="IPR020904">
    <property type="entry name" value="Sc_DH/Rdtase_CS"/>
</dbReference>
<feature type="domain" description="Ketoreductase" evidence="5">
    <location>
        <begin position="30"/>
        <end position="208"/>
    </location>
</feature>
<evidence type="ECO:0000256" key="2">
    <source>
        <dbReference type="ARBA" id="ARBA00023002"/>
    </source>
</evidence>
<dbReference type="InterPro" id="IPR002347">
    <property type="entry name" value="SDR_fam"/>
</dbReference>
<dbReference type="RefSeq" id="WP_256400052.1">
    <property type="nucleotide sequence ID" value="NZ_JANHJR010000002.1"/>
</dbReference>
<protein>
    <submittedName>
        <fullName evidence="6">SDR family oxidoreductase</fullName>
        <ecNumber evidence="6">1.1.-.-</ecNumber>
    </submittedName>
</protein>
<evidence type="ECO:0000256" key="4">
    <source>
        <dbReference type="SAM" id="MobiDB-lite"/>
    </source>
</evidence>
<dbReference type="PRINTS" id="PR00081">
    <property type="entry name" value="GDHRDH"/>
</dbReference>
<reference evidence="6 7" key="1">
    <citation type="journal article" date="2019" name="Int. J. Syst. Evol. Microbiol.">
        <title>The Global Catalogue of Microorganisms (GCM) 10K type strain sequencing project: providing services to taxonomists for standard genome sequencing and annotation.</title>
        <authorList>
            <consortium name="The Broad Institute Genomics Platform"/>
            <consortium name="The Broad Institute Genome Sequencing Center for Infectious Disease"/>
            <person name="Wu L."/>
            <person name="Ma J."/>
        </authorList>
    </citation>
    <scope>NUCLEOTIDE SEQUENCE [LARGE SCALE GENOMIC DNA]</scope>
    <source>
        <strain evidence="6 7">CGMCC 1.10390</strain>
    </source>
</reference>
<dbReference type="PANTHER" id="PTHR44169">
    <property type="entry name" value="NADPH-DEPENDENT 1-ACYLDIHYDROXYACETONE PHOSPHATE REDUCTASE"/>
    <property type="match status" value="1"/>
</dbReference>
<dbReference type="Proteomes" id="UP001597034">
    <property type="component" value="Unassembled WGS sequence"/>
</dbReference>
<gene>
    <name evidence="6" type="ORF">ACFSBL_03820</name>
</gene>
<dbReference type="Pfam" id="PF00106">
    <property type="entry name" value="adh_short"/>
    <property type="match status" value="1"/>
</dbReference>
<dbReference type="Gene3D" id="3.40.50.720">
    <property type="entry name" value="NAD(P)-binding Rossmann-like Domain"/>
    <property type="match status" value="1"/>
</dbReference>
<dbReference type="SMART" id="SM00822">
    <property type="entry name" value="PKS_KR"/>
    <property type="match status" value="1"/>
</dbReference>
<evidence type="ECO:0000256" key="3">
    <source>
        <dbReference type="RuleBase" id="RU000363"/>
    </source>
</evidence>
<evidence type="ECO:0000313" key="6">
    <source>
        <dbReference type="EMBL" id="MFD1644804.1"/>
    </source>
</evidence>
<comment type="similarity">
    <text evidence="1 3">Belongs to the short-chain dehydrogenases/reductases (SDR) family.</text>
</comment>
<evidence type="ECO:0000259" key="5">
    <source>
        <dbReference type="SMART" id="SM00822"/>
    </source>
</evidence>
<accession>A0ABD6DHU6</accession>
<dbReference type="PROSITE" id="PS00061">
    <property type="entry name" value="ADH_SHORT"/>
    <property type="match status" value="1"/>
</dbReference>
<dbReference type="InterPro" id="IPR057326">
    <property type="entry name" value="KR_dom"/>
</dbReference>
<comment type="caution">
    <text evidence="6">The sequence shown here is derived from an EMBL/GenBank/DDBJ whole genome shotgun (WGS) entry which is preliminary data.</text>
</comment>
<evidence type="ECO:0000313" key="7">
    <source>
        <dbReference type="Proteomes" id="UP001597034"/>
    </source>
</evidence>
<sequence length="301" mass="31926">MTADEDDGSPGEVSATAANEGSSGPEPTLSTVLITGCSSGIGRATAKAFRSEGWLVYATARDEDDIADLTDIGCETAELDVTDRGQVERVVDRIVDEAGHIDCVVNNAGYAQLGPIEDVPTRKVHEQFDVNVYGPHRLVRAAAPHMREAEDGTFVNVSSVSGKLSVAGTGVYSASKFAVEAMSDALRSELRDFDVEVVVVEPGPVATQFTDRADSEVDDLPRSEAYDDLYEIFEDASLVAGDGPLAVSPTEVAAVILNAASSTDPATRYPVGVVAKYGLLARYLPDRIRDVVVGLVRRFAT</sequence>
<dbReference type="EC" id="1.1.-.-" evidence="6"/>
<dbReference type="PANTHER" id="PTHR44169:SF6">
    <property type="entry name" value="NADPH-DEPENDENT 1-ACYLDIHYDROXYACETONE PHOSPHATE REDUCTASE"/>
    <property type="match status" value="1"/>
</dbReference>
<dbReference type="SUPFAM" id="SSF51735">
    <property type="entry name" value="NAD(P)-binding Rossmann-fold domains"/>
    <property type="match status" value="1"/>
</dbReference>